<reference evidence="1 2" key="1">
    <citation type="submission" date="2024-02" db="EMBL/GenBank/DDBJ databases">
        <authorList>
            <person name="Chen Y."/>
            <person name="Shah S."/>
            <person name="Dougan E. K."/>
            <person name="Thang M."/>
            <person name="Chan C."/>
        </authorList>
    </citation>
    <scope>NUCLEOTIDE SEQUENCE [LARGE SCALE GENOMIC DNA]</scope>
</reference>
<dbReference type="GO" id="GO:0003964">
    <property type="term" value="F:RNA-directed DNA polymerase activity"/>
    <property type="evidence" value="ECO:0007669"/>
    <property type="project" value="UniProtKB-KW"/>
</dbReference>
<gene>
    <name evidence="1" type="ORF">SCF082_LOCUS1149</name>
</gene>
<name>A0ABP0HCT2_9DINO</name>
<accession>A0ABP0HCT2</accession>
<keyword evidence="2" id="KW-1185">Reference proteome</keyword>
<comment type="caution">
    <text evidence="1">The sequence shown here is derived from an EMBL/GenBank/DDBJ whole genome shotgun (WGS) entry which is preliminary data.</text>
</comment>
<dbReference type="Proteomes" id="UP001642464">
    <property type="component" value="Unassembled WGS sequence"/>
</dbReference>
<evidence type="ECO:0000313" key="1">
    <source>
        <dbReference type="EMBL" id="CAK8987855.1"/>
    </source>
</evidence>
<keyword evidence="1" id="KW-0808">Transferase</keyword>
<dbReference type="InterPro" id="IPR036397">
    <property type="entry name" value="RNaseH_sf"/>
</dbReference>
<dbReference type="Gene3D" id="3.30.420.10">
    <property type="entry name" value="Ribonuclease H-like superfamily/Ribonuclease H"/>
    <property type="match status" value="1"/>
</dbReference>
<proteinExistence type="predicted"/>
<keyword evidence="1" id="KW-0548">Nucleotidyltransferase</keyword>
<evidence type="ECO:0000313" key="2">
    <source>
        <dbReference type="Proteomes" id="UP001642464"/>
    </source>
</evidence>
<sequence>MLYECAACIEHCGPVAEAWIRLCCRPESQHFWLRGLVPRAWTTAEPITSEEVVRAGYFLDPAAFEGQETFFATDGSGGPFTKDPRLRKCAWSVVAVSCVDDEFVLIGSITGRICDDGNLNTVARAELRAFLELLRFLPDTFEALVVVDAAFVINVYLKLKRKPHKISNPHGDLRAGVAAHLSKRVLLTKVRSHLTLAKHLSKGDEAWSWHTNKFADEFATITAQSVAPYAKATGWVLGRVTRLTAWMLPRIRYWFTAESTAPKVSTWKCTKKEFFTQALVKRFGGHNWVPFEKGLRCTKCPTVLKRIGC</sequence>
<organism evidence="1 2">
    <name type="scientific">Durusdinium trenchii</name>
    <dbReference type="NCBI Taxonomy" id="1381693"/>
    <lineage>
        <taxon>Eukaryota</taxon>
        <taxon>Sar</taxon>
        <taxon>Alveolata</taxon>
        <taxon>Dinophyceae</taxon>
        <taxon>Suessiales</taxon>
        <taxon>Symbiodiniaceae</taxon>
        <taxon>Durusdinium</taxon>
    </lineage>
</organism>
<keyword evidence="1" id="KW-0695">RNA-directed DNA polymerase</keyword>
<dbReference type="EMBL" id="CAXAMM010000536">
    <property type="protein sequence ID" value="CAK8987855.1"/>
    <property type="molecule type" value="Genomic_DNA"/>
</dbReference>
<protein>
    <submittedName>
        <fullName evidence="1">Reverse transcriptase domain-containing protein</fullName>
    </submittedName>
</protein>